<feature type="compositionally biased region" description="Basic residues" evidence="2">
    <location>
        <begin position="608"/>
        <end position="621"/>
    </location>
</feature>
<evidence type="ECO:0000256" key="1">
    <source>
        <dbReference type="SAM" id="Coils"/>
    </source>
</evidence>
<dbReference type="Pfam" id="PF00027">
    <property type="entry name" value="cNMP_binding"/>
    <property type="match status" value="1"/>
</dbReference>
<dbReference type="CDD" id="cd00038">
    <property type="entry name" value="CAP_ED"/>
    <property type="match status" value="2"/>
</dbReference>
<dbReference type="Proteomes" id="UP001165083">
    <property type="component" value="Unassembled WGS sequence"/>
</dbReference>
<dbReference type="PANTHER" id="PTHR45689">
    <property type="entry name" value="I[[H]] CHANNEL, ISOFORM E"/>
    <property type="match status" value="1"/>
</dbReference>
<evidence type="ECO:0000259" key="4">
    <source>
        <dbReference type="PROSITE" id="PS50042"/>
    </source>
</evidence>
<feature type="compositionally biased region" description="Polar residues" evidence="2">
    <location>
        <begin position="681"/>
        <end position="700"/>
    </location>
</feature>
<feature type="transmembrane region" description="Helical" evidence="3">
    <location>
        <begin position="1023"/>
        <end position="1047"/>
    </location>
</feature>
<feature type="region of interest" description="Disordered" evidence="2">
    <location>
        <begin position="1599"/>
        <end position="1618"/>
    </location>
</feature>
<feature type="compositionally biased region" description="Basic and acidic residues" evidence="2">
    <location>
        <begin position="1480"/>
        <end position="1490"/>
    </location>
</feature>
<dbReference type="SUPFAM" id="SSF81324">
    <property type="entry name" value="Voltage-gated potassium channels"/>
    <property type="match status" value="1"/>
</dbReference>
<keyword evidence="3" id="KW-0812">Transmembrane</keyword>
<dbReference type="SUPFAM" id="SSF51206">
    <property type="entry name" value="cAMP-binding domain-like"/>
    <property type="match status" value="2"/>
</dbReference>
<dbReference type="InterPro" id="IPR051413">
    <property type="entry name" value="K/Na_HCN_channel"/>
</dbReference>
<feature type="transmembrane region" description="Helical" evidence="3">
    <location>
        <begin position="877"/>
        <end position="899"/>
    </location>
</feature>
<dbReference type="InterPro" id="IPR018488">
    <property type="entry name" value="cNMP-bd_CS"/>
</dbReference>
<dbReference type="PROSITE" id="PS00889">
    <property type="entry name" value="CNMP_BINDING_2"/>
    <property type="match status" value="1"/>
</dbReference>
<gene>
    <name evidence="5" type="ORF">Plil01_001388800</name>
</gene>
<feature type="transmembrane region" description="Helical" evidence="3">
    <location>
        <begin position="1090"/>
        <end position="1117"/>
    </location>
</feature>
<keyword evidence="3" id="KW-0472">Membrane</keyword>
<evidence type="ECO:0000313" key="5">
    <source>
        <dbReference type="EMBL" id="GMF32499.1"/>
    </source>
</evidence>
<feature type="compositionally biased region" description="Acidic residues" evidence="2">
    <location>
        <begin position="1287"/>
        <end position="1303"/>
    </location>
</feature>
<feature type="compositionally biased region" description="Low complexity" evidence="2">
    <location>
        <begin position="1491"/>
        <end position="1507"/>
    </location>
</feature>
<feature type="region of interest" description="Disordered" evidence="2">
    <location>
        <begin position="601"/>
        <end position="716"/>
    </location>
</feature>
<comment type="caution">
    <text evidence="5">The sequence shown here is derived from an EMBL/GenBank/DDBJ whole genome shotgun (WGS) entry which is preliminary data.</text>
</comment>
<dbReference type="InterPro" id="IPR018490">
    <property type="entry name" value="cNMP-bd_dom_sf"/>
</dbReference>
<feature type="region of interest" description="Disordered" evidence="2">
    <location>
        <begin position="1285"/>
        <end position="1320"/>
    </location>
</feature>
<dbReference type="Gene3D" id="2.60.120.10">
    <property type="entry name" value="Jelly Rolls"/>
    <property type="match status" value="2"/>
</dbReference>
<protein>
    <submittedName>
        <fullName evidence="5">Unnamed protein product</fullName>
    </submittedName>
</protein>
<proteinExistence type="predicted"/>
<dbReference type="Gene3D" id="1.10.287.70">
    <property type="match status" value="1"/>
</dbReference>
<feature type="transmembrane region" description="Helical" evidence="3">
    <location>
        <begin position="46"/>
        <end position="66"/>
    </location>
</feature>
<dbReference type="GO" id="GO:0035725">
    <property type="term" value="P:sodium ion transmembrane transport"/>
    <property type="evidence" value="ECO:0007669"/>
    <property type="project" value="TreeGrafter"/>
</dbReference>
<feature type="region of interest" description="Disordered" evidence="2">
    <location>
        <begin position="1736"/>
        <end position="1755"/>
    </location>
</feature>
<dbReference type="GO" id="GO:0005249">
    <property type="term" value="F:voltage-gated potassium channel activity"/>
    <property type="evidence" value="ECO:0007669"/>
    <property type="project" value="TreeGrafter"/>
</dbReference>
<feature type="compositionally biased region" description="Polar residues" evidence="2">
    <location>
        <begin position="574"/>
        <end position="585"/>
    </location>
</feature>
<evidence type="ECO:0000313" key="6">
    <source>
        <dbReference type="Proteomes" id="UP001165083"/>
    </source>
</evidence>
<feature type="region of interest" description="Disordered" evidence="2">
    <location>
        <begin position="535"/>
        <end position="587"/>
    </location>
</feature>
<keyword evidence="3" id="KW-1133">Transmembrane helix</keyword>
<feature type="compositionally biased region" description="Low complexity" evidence="2">
    <location>
        <begin position="645"/>
        <end position="654"/>
    </location>
</feature>
<feature type="compositionally biased region" description="Basic and acidic residues" evidence="2">
    <location>
        <begin position="501"/>
        <end position="517"/>
    </location>
</feature>
<organism evidence="5 6">
    <name type="scientific">Phytophthora lilii</name>
    <dbReference type="NCBI Taxonomy" id="2077276"/>
    <lineage>
        <taxon>Eukaryota</taxon>
        <taxon>Sar</taxon>
        <taxon>Stramenopiles</taxon>
        <taxon>Oomycota</taxon>
        <taxon>Peronosporomycetes</taxon>
        <taxon>Peronosporales</taxon>
        <taxon>Peronosporaceae</taxon>
        <taxon>Phytophthora</taxon>
    </lineage>
</organism>
<feature type="domain" description="Cyclic nucleotide-binding" evidence="4">
    <location>
        <begin position="1195"/>
        <end position="1238"/>
    </location>
</feature>
<feature type="coiled-coil region" evidence="1">
    <location>
        <begin position="1537"/>
        <end position="1571"/>
    </location>
</feature>
<dbReference type="GO" id="GO:0003254">
    <property type="term" value="P:regulation of membrane depolarization"/>
    <property type="evidence" value="ECO:0007669"/>
    <property type="project" value="TreeGrafter"/>
</dbReference>
<dbReference type="InterPro" id="IPR000595">
    <property type="entry name" value="cNMP-bd_dom"/>
</dbReference>
<keyword evidence="6" id="KW-1185">Reference proteome</keyword>
<accession>A0A9W6X6H9</accession>
<feature type="compositionally biased region" description="Low complexity" evidence="2">
    <location>
        <begin position="625"/>
        <end position="638"/>
    </location>
</feature>
<feature type="transmembrane region" description="Helical" evidence="3">
    <location>
        <begin position="106"/>
        <end position="133"/>
    </location>
</feature>
<feature type="transmembrane region" description="Helical" evidence="3">
    <location>
        <begin position="948"/>
        <end position="967"/>
    </location>
</feature>
<reference evidence="5" key="1">
    <citation type="submission" date="2023-04" db="EMBL/GenBank/DDBJ databases">
        <title>Phytophthora lilii NBRC 32176.</title>
        <authorList>
            <person name="Ichikawa N."/>
            <person name="Sato H."/>
            <person name="Tonouchi N."/>
        </authorList>
    </citation>
    <scope>NUCLEOTIDE SEQUENCE</scope>
    <source>
        <strain evidence="5">NBRC 32176</strain>
    </source>
</reference>
<evidence type="ECO:0000256" key="3">
    <source>
        <dbReference type="SAM" id="Phobius"/>
    </source>
</evidence>
<dbReference type="OrthoDB" id="432483at2759"/>
<dbReference type="Gene3D" id="1.10.287.630">
    <property type="entry name" value="Helix hairpin bin"/>
    <property type="match status" value="2"/>
</dbReference>
<dbReference type="PANTHER" id="PTHR45689:SF5">
    <property type="entry name" value="I[[H]] CHANNEL, ISOFORM E"/>
    <property type="match status" value="1"/>
</dbReference>
<keyword evidence="1" id="KW-0175">Coiled coil</keyword>
<evidence type="ECO:0000256" key="2">
    <source>
        <dbReference type="SAM" id="MobiDB-lite"/>
    </source>
</evidence>
<name>A0A9W6X6H9_9STRA</name>
<feature type="region of interest" description="Disordered" evidence="2">
    <location>
        <begin position="482"/>
        <end position="517"/>
    </location>
</feature>
<feature type="domain" description="Cyclic nucleotide-binding" evidence="4">
    <location>
        <begin position="1355"/>
        <end position="1413"/>
    </location>
</feature>
<dbReference type="SMART" id="SM00100">
    <property type="entry name" value="cNMP"/>
    <property type="match status" value="1"/>
</dbReference>
<feature type="domain" description="Cyclic nucleotide-binding" evidence="4">
    <location>
        <begin position="211"/>
        <end position="391"/>
    </location>
</feature>
<feature type="region of interest" description="Disordered" evidence="2">
    <location>
        <begin position="1480"/>
        <end position="1527"/>
    </location>
</feature>
<feature type="compositionally biased region" description="Polar residues" evidence="2">
    <location>
        <begin position="1741"/>
        <end position="1752"/>
    </location>
</feature>
<dbReference type="GO" id="GO:0098855">
    <property type="term" value="C:HCN channel complex"/>
    <property type="evidence" value="ECO:0007669"/>
    <property type="project" value="TreeGrafter"/>
</dbReference>
<dbReference type="PROSITE" id="PS50042">
    <property type="entry name" value="CNMP_BINDING_3"/>
    <property type="match status" value="3"/>
</dbReference>
<sequence>MHSSNAHNALLGGKWVSFALDIISVERLAFWAWLHYSRYSHLFQIAGIIALLIWIAHYIACIWTILLEEGDDFEKTFASWHDPSFYAALLLLQGEGVPANTAAQNLFASLSVVVGSIVLAVVFGHVAILVSNFNANTTSYQRKIEEVFAMTAKLQLPAPLRERIHDYYEHLWHEYECLEGEIVIFSKDLSHTLGLEVVLFKYMEVVMHAPFWKDCTPDFQKQLMLRLDVRVYLPNDFIMREGEVDDEFYMVNRGYCELRSDLNRFERVNTTTFAAVRNGFIHGNSARSVRRRSTMSGDQGDDGPRQSAYELDAAQRKCYRNGGRGRQGHEVLFSRGQACGDMALLMNYQRAANVRAVTHVEICVLSRDPFQTVLTKYPDDRQRVVVDMLASYMQSFESSKGRCPLLELVGKIYRPKAIAEVCAKTGGPVSHFPSILTARQAAERIYTAMNVEANDVTLIFGVGGGDRDRLIDLRERLRRKRERKMQTKDLVGLSPSASDGDGSHDKTEKQQTDKTTTELKMLQEKRYVKNQRKLPRAKPGSDMTILKPPAGTIPTPHIQRMEPHGRPAGGKNLVSKSQGHSTKASPTRYADELISQTFVTSEQAHQLPVRRHGQKLPKRRGSFTQSSEIASQASAAEILPPDQQVSVASSADHSLASDHRLSSTNSPSPEENQRKMLFQRGPSQSLRILQAGSRTRTDTVPATKPVPGEHTRRKTPNETTVSRCCFGIVPPSHSKASPYVHQAVKFECAHGIAMASSHPPSSEIKKRATPLKPSRRLSFTTRRPEKNAYKMHQKAAKHEQMMQRFQLRKVPTSRSVTNFGRDVVIDKVIGPKQVKKQRFSLHRFVRSIAGQKARGRALQALSLPITPDSWTYTVHGLLMLLVYHFQLLYLPFFACYFQSGTPATMTIAVMLETVFCLDLMLNFNTAYVDQGVLVKSRKKIARNYWRSWWITLDILSATPIQVIYIIIDNTNQNDLTIRGAHIALMVMRILRITFFENGVLLNRVVQVANQLADSVRYSRYSHLLGIAQLMWLVLLIAHYMACIWHVVSCPHVPSSIQTLSVGEQYVADYYYAVSLIQGQGNAVGTWDENIYSSIAIIVGSVILAIVFGNVAMLVSNFNANETNYHRKMEAVYATMDKMDLPLKLRERVTEYYAHVWLEYESLDGNINKFQQELTHTLRIEIGLYKFMNLIVKIPFWEDCSPDFLTQLVLNLGVRVYMPNDYVVRRREIGSEMMMINLGYCKLSKPLRERSGRRDVVSNTLDANLTTTSLQDDTSSRSALELIATSNSEDESDWDDGMSDDDSESDFKYHQPGTSLSSLHIPGSAFDIPRFDRRRSRRASDPSRGRVKPKPVYIYLKPGQAFGEMSLLMNYKRTASIRAVTFVEMCVLDRKTFQNIISRYAEDRRRVLTKMLESCIEKKEIPFPWENIIEAVSAKRRENGTIDINAPDESIKYGFQSSDHDFVGSSSLRQVDSARTKIRDTLHRRSSDMSSHRSYTRRNSIIDSSRSSACELPDVDDDSPTEPQPMPAKDVGSLLRLMQSMVGKIDKLQDEIESLRAEVNVLTKRAEQSESAHFTVDTTNVSTHTVHDYNQTLQLAMRNSHRQWASSHASQMSNKGKIAHESNNVRRISSARALQSQSDGNHDLHSQPPQVLTKRVNLGATSTSLASSPSASEAETDTLVLKPQLISQRRLSPLFKHHNSEHVSTLADLLWKRDSSSHIAKLSRSSGANRLRRHLKTRRSMPANNISLTSNNETSDKAHWPSIADISHGIADTSDYWLSGSVGASTLEYQHPREHVSSGTSSLDPR</sequence>
<feature type="compositionally biased region" description="Polar residues" evidence="2">
    <location>
        <begin position="1601"/>
        <end position="1613"/>
    </location>
</feature>
<dbReference type="InterPro" id="IPR014710">
    <property type="entry name" value="RmlC-like_jellyroll"/>
</dbReference>
<feature type="region of interest" description="Disordered" evidence="2">
    <location>
        <begin position="755"/>
        <end position="775"/>
    </location>
</feature>
<dbReference type="EMBL" id="BSXW01000992">
    <property type="protein sequence ID" value="GMF32499.1"/>
    <property type="molecule type" value="Genomic_DNA"/>
</dbReference>